<evidence type="ECO:0000313" key="3">
    <source>
        <dbReference type="EMBL" id="AUX34161.1"/>
    </source>
</evidence>
<evidence type="ECO:0000313" key="4">
    <source>
        <dbReference type="Proteomes" id="UP000295497"/>
    </source>
</evidence>
<proteinExistence type="inferred from homology"/>
<dbReference type="InterPro" id="IPR051122">
    <property type="entry name" value="SDR_DHRS6-like"/>
</dbReference>
<dbReference type="Pfam" id="PF00106">
    <property type="entry name" value="adh_short"/>
    <property type="match status" value="1"/>
</dbReference>
<dbReference type="AlphaFoldDB" id="A0A4P2QVM9"/>
<dbReference type="PANTHER" id="PTHR43477">
    <property type="entry name" value="DIHYDROANTICAPSIN 7-DEHYDROGENASE"/>
    <property type="match status" value="1"/>
</dbReference>
<dbReference type="EMBL" id="CP012672">
    <property type="protein sequence ID" value="AUX34161.1"/>
    <property type="molecule type" value="Genomic_DNA"/>
</dbReference>
<dbReference type="InterPro" id="IPR002347">
    <property type="entry name" value="SDR_fam"/>
</dbReference>
<protein>
    <recommendedName>
        <fullName evidence="5">Short-chain dehydrogenase</fullName>
    </recommendedName>
</protein>
<reference evidence="3 4" key="1">
    <citation type="submission" date="2015-09" db="EMBL/GenBank/DDBJ databases">
        <title>Sorangium comparison.</title>
        <authorList>
            <person name="Zaburannyi N."/>
            <person name="Bunk B."/>
            <person name="Overmann J."/>
            <person name="Mueller R."/>
        </authorList>
    </citation>
    <scope>NUCLEOTIDE SEQUENCE [LARGE SCALE GENOMIC DNA]</scope>
    <source>
        <strain evidence="3 4">So ce836</strain>
    </source>
</reference>
<dbReference type="RefSeq" id="WP_129577413.1">
    <property type="nucleotide sequence ID" value="NZ_CP012672.1"/>
</dbReference>
<keyword evidence="2" id="KW-0560">Oxidoreductase</keyword>
<dbReference type="InterPro" id="IPR036291">
    <property type="entry name" value="NAD(P)-bd_dom_sf"/>
</dbReference>
<name>A0A4P2QVM9_SORCE</name>
<comment type="similarity">
    <text evidence="1">Belongs to the short-chain dehydrogenases/reductases (SDR) family.</text>
</comment>
<dbReference type="PANTHER" id="PTHR43477:SF1">
    <property type="entry name" value="DIHYDROANTICAPSIN 7-DEHYDROGENASE"/>
    <property type="match status" value="1"/>
</dbReference>
<dbReference type="Proteomes" id="UP000295497">
    <property type="component" value="Chromosome"/>
</dbReference>
<gene>
    <name evidence="3" type="ORF">SOCE836_063290</name>
</gene>
<dbReference type="Gene3D" id="3.40.50.720">
    <property type="entry name" value="NAD(P)-binding Rossmann-like Domain"/>
    <property type="match status" value="1"/>
</dbReference>
<evidence type="ECO:0008006" key="5">
    <source>
        <dbReference type="Google" id="ProtNLM"/>
    </source>
</evidence>
<evidence type="ECO:0000256" key="2">
    <source>
        <dbReference type="ARBA" id="ARBA00023002"/>
    </source>
</evidence>
<sequence>MSELSNQTVVVVGASSGIGLAAARAAASRGAHVVMLSRSQPRLDEAAESVVGTRRAVAMDMLDPGVVDRVIGSIGSVDHLVLTAVADELASRAPRGAMTGEQVERSFDKLRGFVNVLRAAAPRLRERGSVTLVAGASAVKPPREGFSVLAAASGAILSFGKVRWPTRVEVADPG</sequence>
<dbReference type="GO" id="GO:0016491">
    <property type="term" value="F:oxidoreductase activity"/>
    <property type="evidence" value="ECO:0007669"/>
    <property type="project" value="UniProtKB-KW"/>
</dbReference>
<evidence type="ECO:0000256" key="1">
    <source>
        <dbReference type="ARBA" id="ARBA00006484"/>
    </source>
</evidence>
<organism evidence="3 4">
    <name type="scientific">Sorangium cellulosum</name>
    <name type="common">Polyangium cellulosum</name>
    <dbReference type="NCBI Taxonomy" id="56"/>
    <lineage>
        <taxon>Bacteria</taxon>
        <taxon>Pseudomonadati</taxon>
        <taxon>Myxococcota</taxon>
        <taxon>Polyangia</taxon>
        <taxon>Polyangiales</taxon>
        <taxon>Polyangiaceae</taxon>
        <taxon>Sorangium</taxon>
    </lineage>
</organism>
<accession>A0A4P2QVM9</accession>
<dbReference type="SUPFAM" id="SSF51735">
    <property type="entry name" value="NAD(P)-binding Rossmann-fold domains"/>
    <property type="match status" value="1"/>
</dbReference>
<dbReference type="PRINTS" id="PR00081">
    <property type="entry name" value="GDHRDH"/>
</dbReference>